<dbReference type="EMBL" id="JANPWB010000009">
    <property type="protein sequence ID" value="KAJ1153253.1"/>
    <property type="molecule type" value="Genomic_DNA"/>
</dbReference>
<dbReference type="AlphaFoldDB" id="A0AAV7RQP1"/>
<keyword evidence="2" id="KW-1185">Reference proteome</keyword>
<proteinExistence type="predicted"/>
<reference evidence="1" key="1">
    <citation type="journal article" date="2022" name="bioRxiv">
        <title>Sequencing and chromosome-scale assembly of the giantPleurodeles waltlgenome.</title>
        <authorList>
            <person name="Brown T."/>
            <person name="Elewa A."/>
            <person name="Iarovenko S."/>
            <person name="Subramanian E."/>
            <person name="Araus A.J."/>
            <person name="Petzold A."/>
            <person name="Susuki M."/>
            <person name="Suzuki K.-i.T."/>
            <person name="Hayashi T."/>
            <person name="Toyoda A."/>
            <person name="Oliveira C."/>
            <person name="Osipova E."/>
            <person name="Leigh N.D."/>
            <person name="Simon A."/>
            <person name="Yun M.H."/>
        </authorList>
    </citation>
    <scope>NUCLEOTIDE SEQUENCE</scope>
    <source>
        <strain evidence="1">20211129_DDA</strain>
        <tissue evidence="1">Liver</tissue>
    </source>
</reference>
<sequence length="109" mass="11452">MPRGQANHLWLGRQLVALSRTTRLTAQSRHHNDGTQFVPLCVAQRLCVRGAPRSRRLEAAARAAAQASRLSLSDDVTGVGQAPGGTGAVHVCCCCGGGATPQTFFRTVG</sequence>
<accession>A0AAV7RQP1</accession>
<protein>
    <submittedName>
        <fullName evidence="1">Uncharacterized protein</fullName>
    </submittedName>
</protein>
<evidence type="ECO:0000313" key="2">
    <source>
        <dbReference type="Proteomes" id="UP001066276"/>
    </source>
</evidence>
<evidence type="ECO:0000313" key="1">
    <source>
        <dbReference type="EMBL" id="KAJ1153253.1"/>
    </source>
</evidence>
<organism evidence="1 2">
    <name type="scientific">Pleurodeles waltl</name>
    <name type="common">Iberian ribbed newt</name>
    <dbReference type="NCBI Taxonomy" id="8319"/>
    <lineage>
        <taxon>Eukaryota</taxon>
        <taxon>Metazoa</taxon>
        <taxon>Chordata</taxon>
        <taxon>Craniata</taxon>
        <taxon>Vertebrata</taxon>
        <taxon>Euteleostomi</taxon>
        <taxon>Amphibia</taxon>
        <taxon>Batrachia</taxon>
        <taxon>Caudata</taxon>
        <taxon>Salamandroidea</taxon>
        <taxon>Salamandridae</taxon>
        <taxon>Pleurodelinae</taxon>
        <taxon>Pleurodeles</taxon>
    </lineage>
</organism>
<gene>
    <name evidence="1" type="ORF">NDU88_006014</name>
</gene>
<comment type="caution">
    <text evidence="1">The sequence shown here is derived from an EMBL/GenBank/DDBJ whole genome shotgun (WGS) entry which is preliminary data.</text>
</comment>
<name>A0AAV7RQP1_PLEWA</name>
<dbReference type="Proteomes" id="UP001066276">
    <property type="component" value="Chromosome 5"/>
</dbReference>